<evidence type="ECO:0000313" key="2">
    <source>
        <dbReference type="Proteomes" id="UP000580250"/>
    </source>
</evidence>
<dbReference type="AlphaFoldDB" id="A0A6V7V278"/>
<protein>
    <submittedName>
        <fullName evidence="1">Uncharacterized protein</fullName>
    </submittedName>
</protein>
<comment type="caution">
    <text evidence="1">The sequence shown here is derived from an EMBL/GenBank/DDBJ whole genome shotgun (WGS) entry which is preliminary data.</text>
</comment>
<accession>A0A6V7V278</accession>
<reference evidence="1 2" key="1">
    <citation type="submission" date="2020-08" db="EMBL/GenBank/DDBJ databases">
        <authorList>
            <person name="Koutsovoulos G."/>
            <person name="Danchin GJ E."/>
        </authorList>
    </citation>
    <scope>NUCLEOTIDE SEQUENCE [LARGE SCALE GENOMIC DNA]</scope>
</reference>
<dbReference type="Proteomes" id="UP000580250">
    <property type="component" value="Unassembled WGS sequence"/>
</dbReference>
<name>A0A6V7V278_MELEN</name>
<evidence type="ECO:0000313" key="1">
    <source>
        <dbReference type="EMBL" id="CAD2169004.1"/>
    </source>
</evidence>
<gene>
    <name evidence="1" type="ORF">MENT_LOCUS20319</name>
</gene>
<sequence>MPPLIRRKKKIINKNLNIKDRQQNKCKRKKLKKLFLIKRSNQSFTQIYNCTNCGEPILDRHLAQALI</sequence>
<proteinExistence type="predicted"/>
<organism evidence="1 2">
    <name type="scientific">Meloidogyne enterolobii</name>
    <name type="common">Root-knot nematode worm</name>
    <name type="synonym">Meloidogyne mayaguensis</name>
    <dbReference type="NCBI Taxonomy" id="390850"/>
    <lineage>
        <taxon>Eukaryota</taxon>
        <taxon>Metazoa</taxon>
        <taxon>Ecdysozoa</taxon>
        <taxon>Nematoda</taxon>
        <taxon>Chromadorea</taxon>
        <taxon>Rhabditida</taxon>
        <taxon>Tylenchina</taxon>
        <taxon>Tylenchomorpha</taxon>
        <taxon>Tylenchoidea</taxon>
        <taxon>Meloidogynidae</taxon>
        <taxon>Meloidogyninae</taxon>
        <taxon>Meloidogyne</taxon>
    </lineage>
</organism>
<dbReference type="EMBL" id="CAJEWN010000147">
    <property type="protein sequence ID" value="CAD2169004.1"/>
    <property type="molecule type" value="Genomic_DNA"/>
</dbReference>